<dbReference type="GeneTree" id="ENSGT00390000015318"/>
<keyword evidence="2" id="KW-1185">Reference proteome</keyword>
<dbReference type="AlphaFoldDB" id="A0A667XJ17"/>
<protein>
    <submittedName>
        <fullName evidence="1">Uncharacterized protein</fullName>
    </submittedName>
</protein>
<sequence length="108" mass="12097">MITSSIRVYCSASFSLCSNSKIHLHTSAARLKRREQPEPPPRELDLLRYDMRDLRKSPKPALYLGLDGLVPFVSPPLLMGVTEIYFPELAYAQLAYGASNWSFLGGAH</sequence>
<dbReference type="InParanoid" id="A0A667XJ17"/>
<reference evidence="1" key="2">
    <citation type="submission" date="2025-09" db="UniProtKB">
        <authorList>
            <consortium name="Ensembl"/>
        </authorList>
    </citation>
    <scope>IDENTIFICATION</scope>
</reference>
<dbReference type="Proteomes" id="UP000472263">
    <property type="component" value="Unassembled WGS sequence"/>
</dbReference>
<name>A0A667XJ17_9TELE</name>
<reference evidence="1" key="1">
    <citation type="submission" date="2025-08" db="UniProtKB">
        <authorList>
            <consortium name="Ensembl"/>
        </authorList>
    </citation>
    <scope>IDENTIFICATION</scope>
</reference>
<accession>A0A667XJ17</accession>
<evidence type="ECO:0000313" key="1">
    <source>
        <dbReference type="Ensembl" id="ENSMMDP00005017720.1"/>
    </source>
</evidence>
<dbReference type="InterPro" id="IPR021836">
    <property type="entry name" value="DUF3429"/>
</dbReference>
<organism evidence="1 2">
    <name type="scientific">Myripristis murdjan</name>
    <name type="common">pinecone soldierfish</name>
    <dbReference type="NCBI Taxonomy" id="586833"/>
    <lineage>
        <taxon>Eukaryota</taxon>
        <taxon>Metazoa</taxon>
        <taxon>Chordata</taxon>
        <taxon>Craniata</taxon>
        <taxon>Vertebrata</taxon>
        <taxon>Euteleostomi</taxon>
        <taxon>Actinopterygii</taxon>
        <taxon>Neopterygii</taxon>
        <taxon>Teleostei</taxon>
        <taxon>Neoteleostei</taxon>
        <taxon>Acanthomorphata</taxon>
        <taxon>Holocentriformes</taxon>
        <taxon>Holocentridae</taxon>
        <taxon>Myripristis</taxon>
    </lineage>
</organism>
<dbReference type="PANTHER" id="PTHR15887:SF1">
    <property type="entry name" value="TRANSMEMBRANE PROTEIN 69"/>
    <property type="match status" value="1"/>
</dbReference>
<evidence type="ECO:0000313" key="2">
    <source>
        <dbReference type="Proteomes" id="UP000472263"/>
    </source>
</evidence>
<dbReference type="Ensembl" id="ENSMMDT00005018157.1">
    <property type="protein sequence ID" value="ENSMMDP00005017720.1"/>
    <property type="gene ID" value="ENSMMDG00005008882.1"/>
</dbReference>
<dbReference type="Pfam" id="PF11911">
    <property type="entry name" value="DUF3429"/>
    <property type="match status" value="1"/>
</dbReference>
<proteinExistence type="predicted"/>
<dbReference type="PANTHER" id="PTHR15887">
    <property type="entry name" value="TRANSMEMBRANE PROTEIN 69"/>
    <property type="match status" value="1"/>
</dbReference>